<sequence>MAFSPGSNKNIILVNTSNASKTVVLPLLSQYPDRFLYIKDVTPSIIGGTYNPITIQTSNSDFFEDGTNNIQITSQFTNYTFYANPYRNCWNTLNYYDSSLQATKDIIPQFSNIIVGLSNVNDFLNQIISVLNVVGSLFTPQQTLNFVDTTFNIPFDPVNYPYYNITIPLQSTINNPYEVTTWSLTTTFNGLIASSGVSIATYINISNTNTYEDISGELFNMNTPYVWSMRPLSSGFPTRTTFTYTDRYNTLHPVSGNNVLANTANYSINMYVCIIDDDNVLGGPYQFLDGQFLVSLTPIQV</sequence>
<accession>A0A6C0IA96</accession>
<reference evidence="1" key="1">
    <citation type="journal article" date="2020" name="Nature">
        <title>Giant virus diversity and host interactions through global metagenomics.</title>
        <authorList>
            <person name="Schulz F."/>
            <person name="Roux S."/>
            <person name="Paez-Espino D."/>
            <person name="Jungbluth S."/>
            <person name="Walsh D.A."/>
            <person name="Denef V.J."/>
            <person name="McMahon K.D."/>
            <person name="Konstantinidis K.T."/>
            <person name="Eloe-Fadrosh E.A."/>
            <person name="Kyrpides N.C."/>
            <person name="Woyke T."/>
        </authorList>
    </citation>
    <scope>NUCLEOTIDE SEQUENCE</scope>
    <source>
        <strain evidence="1">GVMAG-M-3300023184-62</strain>
    </source>
</reference>
<dbReference type="EMBL" id="MN740152">
    <property type="protein sequence ID" value="QHT89722.1"/>
    <property type="molecule type" value="Genomic_DNA"/>
</dbReference>
<protein>
    <submittedName>
        <fullName evidence="1">Uncharacterized protein</fullName>
    </submittedName>
</protein>
<name>A0A6C0IA96_9ZZZZ</name>
<dbReference type="AlphaFoldDB" id="A0A6C0IA96"/>
<proteinExistence type="predicted"/>
<organism evidence="1">
    <name type="scientific">viral metagenome</name>
    <dbReference type="NCBI Taxonomy" id="1070528"/>
    <lineage>
        <taxon>unclassified sequences</taxon>
        <taxon>metagenomes</taxon>
        <taxon>organismal metagenomes</taxon>
    </lineage>
</organism>
<evidence type="ECO:0000313" key="1">
    <source>
        <dbReference type="EMBL" id="QHT89722.1"/>
    </source>
</evidence>